<evidence type="ECO:0000313" key="2">
    <source>
        <dbReference type="Proteomes" id="UP000190285"/>
    </source>
</evidence>
<dbReference type="Proteomes" id="UP000190285">
    <property type="component" value="Unassembled WGS sequence"/>
</dbReference>
<name>A0A1T5KYY4_9FIRM</name>
<sequence length="54" mass="6259">MSIAMLERNVNKFLSGQISSKKFIKMTSFNQTTKNEAKKIINKSDKILRKNNIK</sequence>
<dbReference type="AlphaFoldDB" id="A0A1T5KYY4"/>
<keyword evidence="2" id="KW-1185">Reference proteome</keyword>
<reference evidence="1 2" key="1">
    <citation type="submission" date="2017-02" db="EMBL/GenBank/DDBJ databases">
        <authorList>
            <person name="Peterson S.W."/>
        </authorList>
    </citation>
    <scope>NUCLEOTIDE SEQUENCE [LARGE SCALE GENOMIC DNA]</scope>
    <source>
        <strain evidence="1 2">M1</strain>
    </source>
</reference>
<protein>
    <submittedName>
        <fullName evidence="1">Uncharacterized protein</fullName>
    </submittedName>
</protein>
<proteinExistence type="predicted"/>
<dbReference type="STRING" id="36842.SAMN02194393_02194"/>
<accession>A0A1T5KYY4</accession>
<dbReference type="EMBL" id="FUZT01000005">
    <property type="protein sequence ID" value="SKC68977.1"/>
    <property type="molecule type" value="Genomic_DNA"/>
</dbReference>
<organism evidence="1 2">
    <name type="scientific">Maledivibacter halophilus</name>
    <dbReference type="NCBI Taxonomy" id="36842"/>
    <lineage>
        <taxon>Bacteria</taxon>
        <taxon>Bacillati</taxon>
        <taxon>Bacillota</taxon>
        <taxon>Clostridia</taxon>
        <taxon>Peptostreptococcales</taxon>
        <taxon>Caminicellaceae</taxon>
        <taxon>Maledivibacter</taxon>
    </lineage>
</organism>
<gene>
    <name evidence="1" type="ORF">SAMN02194393_02194</name>
</gene>
<evidence type="ECO:0000313" key="1">
    <source>
        <dbReference type="EMBL" id="SKC68977.1"/>
    </source>
</evidence>
<dbReference type="RefSeq" id="WP_170917371.1">
    <property type="nucleotide sequence ID" value="NZ_FUZT01000005.1"/>
</dbReference>